<protein>
    <submittedName>
        <fullName evidence="2">Uncharacterized protein</fullName>
    </submittedName>
</protein>
<keyword evidence="3" id="KW-1185">Reference proteome</keyword>
<organism evidence="2 3">
    <name type="scientific">Actinomadura vinacea</name>
    <dbReference type="NCBI Taxonomy" id="115336"/>
    <lineage>
        <taxon>Bacteria</taxon>
        <taxon>Bacillati</taxon>
        <taxon>Actinomycetota</taxon>
        <taxon>Actinomycetes</taxon>
        <taxon>Streptosporangiales</taxon>
        <taxon>Thermomonosporaceae</taxon>
        <taxon>Actinomadura</taxon>
    </lineage>
</organism>
<name>A0ABN3JNC7_9ACTN</name>
<evidence type="ECO:0000313" key="3">
    <source>
        <dbReference type="Proteomes" id="UP001501231"/>
    </source>
</evidence>
<feature type="compositionally biased region" description="Basic and acidic residues" evidence="1">
    <location>
        <begin position="11"/>
        <end position="31"/>
    </location>
</feature>
<comment type="caution">
    <text evidence="2">The sequence shown here is derived from an EMBL/GenBank/DDBJ whole genome shotgun (WGS) entry which is preliminary data.</text>
</comment>
<proteinExistence type="predicted"/>
<reference evidence="3" key="1">
    <citation type="journal article" date="2019" name="Int. J. Syst. Evol. Microbiol.">
        <title>The Global Catalogue of Microorganisms (GCM) 10K type strain sequencing project: providing services to taxonomists for standard genome sequencing and annotation.</title>
        <authorList>
            <consortium name="The Broad Institute Genomics Platform"/>
            <consortium name="The Broad Institute Genome Sequencing Center for Infectious Disease"/>
            <person name="Wu L."/>
            <person name="Ma J."/>
        </authorList>
    </citation>
    <scope>NUCLEOTIDE SEQUENCE [LARGE SCALE GENOMIC DNA]</scope>
    <source>
        <strain evidence="3">JCM 3325</strain>
    </source>
</reference>
<gene>
    <name evidence="2" type="ORF">GCM10010191_57650</name>
</gene>
<dbReference type="Proteomes" id="UP001501231">
    <property type="component" value="Unassembled WGS sequence"/>
</dbReference>
<dbReference type="EMBL" id="BAAARW010000020">
    <property type="protein sequence ID" value="GAA2435456.1"/>
    <property type="molecule type" value="Genomic_DNA"/>
</dbReference>
<accession>A0ABN3JNC7</accession>
<evidence type="ECO:0000313" key="2">
    <source>
        <dbReference type="EMBL" id="GAA2435456.1"/>
    </source>
</evidence>
<evidence type="ECO:0000256" key="1">
    <source>
        <dbReference type="SAM" id="MobiDB-lite"/>
    </source>
</evidence>
<feature type="region of interest" description="Disordered" evidence="1">
    <location>
        <begin position="1"/>
        <end position="62"/>
    </location>
</feature>
<sequence length="62" mass="6717">MSLRMSIGGCFDRRAGEGGGHEGSPRTETRRRPMRFLMMTTDDGAGANPPDEKQAAEMGAFI</sequence>